<dbReference type="SUPFAM" id="SSF51004">
    <property type="entry name" value="C-terminal (heme d1) domain of cytochrome cd1-nitrite reductase"/>
    <property type="match status" value="1"/>
</dbReference>
<dbReference type="PANTHER" id="PTHR38787:SF3">
    <property type="entry name" value="REGULATORY P DOMAIN-CONTAINING PROTEIN"/>
    <property type="match status" value="1"/>
</dbReference>
<sequence length="483" mass="53710">MRIRLLFCPALLWLSCFVYPLFGQVPSELLGQWSNDELPGSGLYNNTYNEIWGLALDGREYAVIGSTLGTHFIDVTEPENAREVAFVTGASSGPNIIHRDYHNYGCYLYAVSDEGNGSLQIIDISGLPDQVEVVYDEDTLFGRSHNIFIDTSAAILYACYARGGEATTTPLKLLDISDPTRPQEIATYRDFGSGPVSHVHDCYVDRGIAFLNLGFDGMAIVDFSDPLNPVNLSTLTDYPFSGYNHSGWATADLHYYYLADESHGHPLKVLDVSDLTEIEVVDTFDAGSPAELSIPHNQVVACDYLYVSYYYDGLQVFDISDPAQPQRIAYYDTSDIEHRKSYEGAWGVYPFLPSGNILVSDMQEGLFILSGPDGNCTTNTEMSLTCGLLSPVRVPDTPQRSVSIFPQPAGDYLSVSVDGYGKSQEKVNVRITDIHGRLLQRWEKEAFNGNFRLSLGNAIPSGMYLLQFRIGHEHFTQKIIIRR</sequence>
<evidence type="ECO:0000313" key="2">
    <source>
        <dbReference type="EMBL" id="PHN07267.1"/>
    </source>
</evidence>
<dbReference type="InterPro" id="IPR011048">
    <property type="entry name" value="Haem_d1_sf"/>
</dbReference>
<dbReference type="PANTHER" id="PTHR38787">
    <property type="entry name" value="REGULATORY P DOMAIN-CONTAINING PROTEIN"/>
    <property type="match status" value="1"/>
</dbReference>
<dbReference type="Proteomes" id="UP000223913">
    <property type="component" value="Unassembled WGS sequence"/>
</dbReference>
<dbReference type="NCBIfam" id="TIGR04312">
    <property type="entry name" value="choice_anch_B"/>
    <property type="match status" value="1"/>
</dbReference>
<dbReference type="InterPro" id="IPR026444">
    <property type="entry name" value="Secre_tail"/>
</dbReference>
<dbReference type="RefSeq" id="WP_099149196.1">
    <property type="nucleotide sequence ID" value="NZ_PDUD01000010.1"/>
</dbReference>
<accession>A0A2D0NFL1</accession>
<organism evidence="2 3">
    <name type="scientific">Flavilitoribacter nigricans (strain ATCC 23147 / DSM 23189 / NBRC 102662 / NCIMB 1420 / SS-2)</name>
    <name type="common">Lewinella nigricans</name>
    <dbReference type="NCBI Taxonomy" id="1122177"/>
    <lineage>
        <taxon>Bacteria</taxon>
        <taxon>Pseudomonadati</taxon>
        <taxon>Bacteroidota</taxon>
        <taxon>Saprospiria</taxon>
        <taxon>Saprospirales</taxon>
        <taxon>Lewinellaceae</taxon>
        <taxon>Flavilitoribacter</taxon>
    </lineage>
</organism>
<name>A0A2D0NFL1_FLAN2</name>
<evidence type="ECO:0000313" key="3">
    <source>
        <dbReference type="Proteomes" id="UP000223913"/>
    </source>
</evidence>
<reference evidence="2 3" key="1">
    <citation type="submission" date="2017-10" db="EMBL/GenBank/DDBJ databases">
        <title>The draft genome sequence of Lewinella nigricans NBRC 102662.</title>
        <authorList>
            <person name="Wang K."/>
        </authorList>
    </citation>
    <scope>NUCLEOTIDE SEQUENCE [LARGE SCALE GENOMIC DNA]</scope>
    <source>
        <strain evidence="2 3">NBRC 102662</strain>
    </source>
</reference>
<keyword evidence="3" id="KW-1185">Reference proteome</keyword>
<dbReference type="AlphaFoldDB" id="A0A2D0NFL1"/>
<evidence type="ECO:0000259" key="1">
    <source>
        <dbReference type="Pfam" id="PF18962"/>
    </source>
</evidence>
<proteinExistence type="predicted"/>
<dbReference type="InterPro" id="IPR013211">
    <property type="entry name" value="LVIVD"/>
</dbReference>
<gene>
    <name evidence="2" type="ORF">CRP01_06455</name>
</gene>
<dbReference type="PROSITE" id="PS51257">
    <property type="entry name" value="PROKAR_LIPOPROTEIN"/>
    <property type="match status" value="1"/>
</dbReference>
<comment type="caution">
    <text evidence="2">The sequence shown here is derived from an EMBL/GenBank/DDBJ whole genome shotgun (WGS) entry which is preliminary data.</text>
</comment>
<dbReference type="Pfam" id="PF18962">
    <property type="entry name" value="Por_Secre_tail"/>
    <property type="match status" value="1"/>
</dbReference>
<dbReference type="InterPro" id="IPR027589">
    <property type="entry name" value="Choice_anch_B"/>
</dbReference>
<dbReference type="NCBIfam" id="TIGR04183">
    <property type="entry name" value="Por_Secre_tail"/>
    <property type="match status" value="1"/>
</dbReference>
<dbReference type="OrthoDB" id="9815940at2"/>
<feature type="domain" description="Secretion system C-terminal sorting" evidence="1">
    <location>
        <begin position="404"/>
        <end position="481"/>
    </location>
</feature>
<dbReference type="EMBL" id="PDUD01000010">
    <property type="protein sequence ID" value="PHN07267.1"/>
    <property type="molecule type" value="Genomic_DNA"/>
</dbReference>
<dbReference type="GO" id="GO:0005576">
    <property type="term" value="C:extracellular region"/>
    <property type="evidence" value="ECO:0007669"/>
    <property type="project" value="TreeGrafter"/>
</dbReference>
<dbReference type="Pfam" id="PF08309">
    <property type="entry name" value="LVIVD"/>
    <property type="match status" value="2"/>
</dbReference>
<protein>
    <recommendedName>
        <fullName evidence="1">Secretion system C-terminal sorting domain-containing protein</fullName>
    </recommendedName>
</protein>